<dbReference type="Gene3D" id="3.30.420.40">
    <property type="match status" value="2"/>
</dbReference>
<reference evidence="2 3" key="1">
    <citation type="submission" date="2021-10" db="EMBL/GenBank/DDBJ databases">
        <title>Alishewanella koreense sp. nov. isolated from seawater of southwestern coast in South Korea and the proposal for the reclassification of Rheinheimera perlucida and Rheinheimera tuosuensis as Arsukibacterium perlucida and Arsukibacterium tuosuensis.</title>
        <authorList>
            <person name="Kim K.H."/>
            <person name="Ruan W."/>
            <person name="Kim K.R."/>
            <person name="Baek J.H."/>
            <person name="Jeon C.O."/>
        </authorList>
    </citation>
    <scope>NUCLEOTIDE SEQUENCE [LARGE SCALE GENOMIC DNA]</scope>
    <source>
        <strain evidence="2 3">16-MA</strain>
    </source>
</reference>
<feature type="domain" description="ATPase BadF/BadG/BcrA/BcrD type" evidence="1">
    <location>
        <begin position="7"/>
        <end position="205"/>
    </location>
</feature>
<dbReference type="RefSeq" id="WP_226751949.1">
    <property type="nucleotide sequence ID" value="NZ_JAEINI020000011.1"/>
</dbReference>
<name>A0ABS8C6B6_9ALTE</name>
<dbReference type="InterPro" id="IPR043129">
    <property type="entry name" value="ATPase_NBD"/>
</dbReference>
<dbReference type="SUPFAM" id="SSF53067">
    <property type="entry name" value="Actin-like ATPase domain"/>
    <property type="match status" value="2"/>
</dbReference>
<protein>
    <submittedName>
        <fullName evidence="2">ATPase</fullName>
    </submittedName>
</protein>
<comment type="caution">
    <text evidence="2">The sequence shown here is derived from an EMBL/GenBank/DDBJ whole genome shotgun (WGS) entry which is preliminary data.</text>
</comment>
<dbReference type="InterPro" id="IPR002731">
    <property type="entry name" value="ATPase_BadF"/>
</dbReference>
<evidence type="ECO:0000313" key="3">
    <source>
        <dbReference type="Proteomes" id="UP000633814"/>
    </source>
</evidence>
<dbReference type="Proteomes" id="UP000633814">
    <property type="component" value="Unassembled WGS sequence"/>
</dbReference>
<proteinExistence type="predicted"/>
<dbReference type="PANTHER" id="PTHR43190:SF3">
    <property type="entry name" value="N-ACETYL-D-GLUCOSAMINE KINASE"/>
    <property type="match status" value="1"/>
</dbReference>
<accession>A0ABS8C6B6</accession>
<dbReference type="CDD" id="cd24082">
    <property type="entry name" value="ASKHA_NBD_GspK-like"/>
    <property type="match status" value="1"/>
</dbReference>
<evidence type="ECO:0000313" key="2">
    <source>
        <dbReference type="EMBL" id="MCB5227886.1"/>
    </source>
</evidence>
<keyword evidence="3" id="KW-1185">Reference proteome</keyword>
<organism evidence="2 3">
    <name type="scientific">Alishewanella maricola</name>
    <dbReference type="NCBI Taxonomy" id="2795740"/>
    <lineage>
        <taxon>Bacteria</taxon>
        <taxon>Pseudomonadati</taxon>
        <taxon>Pseudomonadota</taxon>
        <taxon>Gammaproteobacteria</taxon>
        <taxon>Alteromonadales</taxon>
        <taxon>Alteromonadaceae</taxon>
        <taxon>Alishewanella</taxon>
    </lineage>
</organism>
<dbReference type="InterPro" id="IPR052519">
    <property type="entry name" value="Euk-type_GlcNAc_Kinase"/>
</dbReference>
<dbReference type="Pfam" id="PF01869">
    <property type="entry name" value="BcrAD_BadFG"/>
    <property type="match status" value="1"/>
</dbReference>
<evidence type="ECO:0000259" key="1">
    <source>
        <dbReference type="Pfam" id="PF01869"/>
    </source>
</evidence>
<sequence>MRYLLTLDGGGTKTDGLLLCQQSGQRWTARAGAAQLTNDFAAAIHHVRELSLQLCQQANARPADVSAIFGLAGAGNPQLAEAFNQAQQIPFAHWLLTTDARTSLYGANLGQPVVVVAIGTGSVGMRLQQDGTEHQVGGWGFGIGDEGGGAWLGQQLVRQLLWQLDWQRPLSPLLTAVSQQCGANTEQLLPWLKQANASDFAKLAPLIYHYQDALSQQLQQQQGAAISTLAKCALNQQNLPLVLLGGLATHCQPWLCDNLQAQLQPARGDALAGGLVLAAKLAASS</sequence>
<gene>
    <name evidence="2" type="ORF">JAO78_013795</name>
</gene>
<dbReference type="PANTHER" id="PTHR43190">
    <property type="entry name" value="N-ACETYL-D-GLUCOSAMINE KINASE"/>
    <property type="match status" value="1"/>
</dbReference>
<dbReference type="EMBL" id="JAEINI020000011">
    <property type="protein sequence ID" value="MCB5227886.1"/>
    <property type="molecule type" value="Genomic_DNA"/>
</dbReference>